<reference evidence="8" key="1">
    <citation type="journal article" date="2016" name="Gigascience">
        <title>De novo construction of an expanded transcriptome assembly for the western tarnished plant bug, Lygus hesperus.</title>
        <authorList>
            <person name="Tassone E.E."/>
            <person name="Geib S.M."/>
            <person name="Hall B."/>
            <person name="Fabrick J.A."/>
            <person name="Brent C.S."/>
            <person name="Hull J.J."/>
        </authorList>
    </citation>
    <scope>NUCLEOTIDE SEQUENCE</scope>
</reference>
<dbReference type="GO" id="GO:0008270">
    <property type="term" value="F:zinc ion binding"/>
    <property type="evidence" value="ECO:0007669"/>
    <property type="project" value="UniProtKB-KW"/>
</dbReference>
<keyword evidence="4" id="KW-0862">Zinc</keyword>
<feature type="region of interest" description="Disordered" evidence="6">
    <location>
        <begin position="936"/>
        <end position="960"/>
    </location>
</feature>
<protein>
    <submittedName>
        <fullName evidence="8">RE1-silencing transcription factor</fullName>
    </submittedName>
</protein>
<dbReference type="PROSITE" id="PS50157">
    <property type="entry name" value="ZINC_FINGER_C2H2_2"/>
    <property type="match status" value="1"/>
</dbReference>
<organism evidence="8">
    <name type="scientific">Lygus hesperus</name>
    <name type="common">Western plant bug</name>
    <dbReference type="NCBI Taxonomy" id="30085"/>
    <lineage>
        <taxon>Eukaryota</taxon>
        <taxon>Metazoa</taxon>
        <taxon>Ecdysozoa</taxon>
        <taxon>Arthropoda</taxon>
        <taxon>Hexapoda</taxon>
        <taxon>Insecta</taxon>
        <taxon>Pterygota</taxon>
        <taxon>Neoptera</taxon>
        <taxon>Paraneoptera</taxon>
        <taxon>Hemiptera</taxon>
        <taxon>Heteroptera</taxon>
        <taxon>Panheteroptera</taxon>
        <taxon>Cimicomorpha</taxon>
        <taxon>Miridae</taxon>
        <taxon>Mirini</taxon>
        <taxon>Lygus</taxon>
    </lineage>
</organism>
<feature type="compositionally biased region" description="Polar residues" evidence="6">
    <location>
        <begin position="1047"/>
        <end position="1068"/>
    </location>
</feature>
<evidence type="ECO:0000313" key="8">
    <source>
        <dbReference type="EMBL" id="JAP98320.1"/>
    </source>
</evidence>
<dbReference type="PROSITE" id="PS00028">
    <property type="entry name" value="ZINC_FINGER_C2H2_1"/>
    <property type="match status" value="3"/>
</dbReference>
<sequence>MDILEFVDALEPNLDVIKGNLRKIADIHIAFYRFYIRFASRCEALVFDQKSRDYLEKCIEFLQTKKLTRKAIQQSRGNLMKMLDSLNDLCISLGGDKRMLSKIYTVIDEAVGDETSEDPNKSEADGALDLLKQLKNLLNDPVDDDLSDSRSVTNMDVGPPSPANSSASSSPEHETNSSRGGIEPMTQYLLSDSGMDSYYFNYTKDFKNVAIACKMNNVMSKTSILKENKYSGLDNMVAKMKINVPIWNYNIDRVDTIDTDNVMENMEIFEGNKSVTDAVLYSCPDFLSVGPFEVYLRNKVFVYHCLVNNCNDCMTTSLEYLKLHVKFTHGESEIDWNCSACELINMHSASQRSLDGALDHLAKCHSMKTTYTLSKERLMEINKKIAEDSENVSVCPEIKEKSGDSRENFNLFQCPVPTCEFSTNSLTLAFGHFSSIGNSDQAFRCRYCPYISFSNYDYCDHLVKQHGNAKYKCAYCPYRSVSKTNSVFHQRDIHPNMPHKILGFEPSSGAKYSYDCRGHNSLKHFMCYESCEFSSLIEQKFTSHLLDHGGVTIVCRYCSKFENSDIGELRDHLLLHGVGEYHCLYCKEAFNFILKAERHLHQTHPSQYPFIVVCQDFETRSHSLKGKYNKIQKLDIGSESIIVVALESDRSVSSVEITNSSEAIVIEDIDHCKMQLKYFMKNTYENMPEVAESKCQSPHVIETLDLTQCDDEPRDRADIKPRIRVRNIEQLRSSWLFDDMESDFESCNEMSFEGVPGTSSSFLDAPHQELQSPFNQEPVPEGETSYPMNMLTPAQIKKEVVSGTSNDDGVAEVPQQQETTEPTYNPEIQIKKEKVDGPKSPKKKKKTAPKPPNEVVKVKQESLETQEGELVINEGQNIQSDHTWDENEGNSAAAAIMETDSTPIHDAITTPNTANSDTEMVPVTEGALNNQLESLDTTAPSTSAASSNPASEIMIGQDGQNSNVPILSAASIADMPVDFDCGILQQPEMVDQKISLNPDGTFVTPHLRYNDPRIVDTVIISDGEEDEDLFSSSSPALEPSPRPGPSTPSKSLVQSTSQGTASDFQTNPGGPLIVSTHTALPVEESQLLGTESMGSVMIASTGTLLPADTGASQPPTYLLVEANSANTSVQNMTTVPQPVPETKKYRCKLCQFISDDRQQTYAHLYTSHPNKLSERVRKLKINQSTKAITGDITVKGVSCPYCPDKVYEGVKSFERHHSQEHGDFSEVKCFIIYPANHVHPERVFACTFCGTFCRNEEAVWQHTLAVHTQRLKTMKKPISLRAIVALKKMVCPLYNCLEEFLQPNMFRLHMQSHSTVIACKTCTYIADTIEAFQAFHDELDPVERLTHFFYHKSKEDIANLINVQRFSNPLYSLNSVILDDYTTPKKTVARKSTGAQYNR</sequence>
<feature type="region of interest" description="Disordered" evidence="6">
    <location>
        <begin position="802"/>
        <end position="862"/>
    </location>
</feature>
<dbReference type="EMBL" id="GDHC01020308">
    <property type="protein sequence ID" value="JAP98320.1"/>
    <property type="molecule type" value="Transcribed_RNA"/>
</dbReference>
<evidence type="ECO:0000256" key="6">
    <source>
        <dbReference type="SAM" id="MobiDB-lite"/>
    </source>
</evidence>
<dbReference type="PANTHER" id="PTHR24403">
    <property type="entry name" value="ZINC FINGER PROTEIN"/>
    <property type="match status" value="1"/>
</dbReference>
<evidence type="ECO:0000256" key="5">
    <source>
        <dbReference type="PROSITE-ProRule" id="PRU00042"/>
    </source>
</evidence>
<gene>
    <name evidence="8" type="primary">rest_1</name>
    <name evidence="8" type="ORF">g.84305</name>
</gene>
<evidence type="ECO:0000256" key="3">
    <source>
        <dbReference type="ARBA" id="ARBA00022771"/>
    </source>
</evidence>
<feature type="compositionally biased region" description="Polar residues" evidence="6">
    <location>
        <begin position="814"/>
        <end position="823"/>
    </location>
</feature>
<dbReference type="InterPro" id="IPR050688">
    <property type="entry name" value="Zinc_finger/UBP_domain"/>
</dbReference>
<dbReference type="PANTHER" id="PTHR24403:SF67">
    <property type="entry name" value="FI01116P-RELATED"/>
    <property type="match status" value="1"/>
</dbReference>
<dbReference type="GO" id="GO:0005634">
    <property type="term" value="C:nucleus"/>
    <property type="evidence" value="ECO:0007669"/>
    <property type="project" value="TreeGrafter"/>
</dbReference>
<dbReference type="GO" id="GO:0045944">
    <property type="term" value="P:positive regulation of transcription by RNA polymerase II"/>
    <property type="evidence" value="ECO:0007669"/>
    <property type="project" value="TreeGrafter"/>
</dbReference>
<accession>A0A146KPA0</accession>
<feature type="domain" description="C2H2-type" evidence="7">
    <location>
        <begin position="581"/>
        <end position="609"/>
    </location>
</feature>
<feature type="compositionally biased region" description="Low complexity" evidence="6">
    <location>
        <begin position="937"/>
        <end position="951"/>
    </location>
</feature>
<evidence type="ECO:0000256" key="1">
    <source>
        <dbReference type="ARBA" id="ARBA00022723"/>
    </source>
</evidence>
<proteinExistence type="predicted"/>
<keyword evidence="3 5" id="KW-0863">Zinc-finger</keyword>
<feature type="compositionally biased region" description="Basic and acidic residues" evidence="6">
    <location>
        <begin position="829"/>
        <end position="839"/>
    </location>
</feature>
<keyword evidence="2" id="KW-0677">Repeat</keyword>
<dbReference type="InterPro" id="IPR013087">
    <property type="entry name" value="Znf_C2H2_type"/>
</dbReference>
<evidence type="ECO:0000259" key="7">
    <source>
        <dbReference type="PROSITE" id="PS50157"/>
    </source>
</evidence>
<evidence type="ECO:0000256" key="2">
    <source>
        <dbReference type="ARBA" id="ARBA00022737"/>
    </source>
</evidence>
<evidence type="ECO:0000256" key="4">
    <source>
        <dbReference type="ARBA" id="ARBA00022833"/>
    </source>
</evidence>
<feature type="region of interest" description="Disordered" evidence="6">
    <location>
        <begin position="1026"/>
        <end position="1074"/>
    </location>
</feature>
<keyword evidence="1" id="KW-0479">Metal-binding</keyword>
<name>A0A146KPA0_LYGHE</name>
<feature type="region of interest" description="Disordered" evidence="6">
    <location>
        <begin position="141"/>
        <end position="184"/>
    </location>
</feature>
<dbReference type="Gene3D" id="3.30.160.60">
    <property type="entry name" value="Classic Zinc Finger"/>
    <property type="match status" value="1"/>
</dbReference>
<dbReference type="SMART" id="SM00355">
    <property type="entry name" value="ZnF_C2H2"/>
    <property type="match status" value="10"/>
</dbReference>